<keyword evidence="4 6" id="KW-0862">Zinc</keyword>
<dbReference type="Gene3D" id="3.40.50.720">
    <property type="entry name" value="NAD(P)-binding Rossmann-like Domain"/>
    <property type="match status" value="1"/>
</dbReference>
<dbReference type="CDD" id="cd08278">
    <property type="entry name" value="benzyl_alcohol_DH"/>
    <property type="match status" value="1"/>
</dbReference>
<dbReference type="InterPro" id="IPR020843">
    <property type="entry name" value="ER"/>
</dbReference>
<dbReference type="InterPro" id="IPR036291">
    <property type="entry name" value="NAD(P)-bd_dom_sf"/>
</dbReference>
<dbReference type="PANTHER" id="PTHR43350:SF2">
    <property type="entry name" value="GROES-LIKE ZINC-BINDING ALCOHOL DEHYDROGENASE FAMILY PROTEIN"/>
    <property type="match status" value="1"/>
</dbReference>
<name>A0A9Y2MQG9_9PSEU</name>
<dbReference type="InterPro" id="IPR002328">
    <property type="entry name" value="ADH_Zn_CS"/>
</dbReference>
<evidence type="ECO:0000313" key="8">
    <source>
        <dbReference type="EMBL" id="WIX77245.1"/>
    </source>
</evidence>
<reference evidence="8 9" key="1">
    <citation type="submission" date="2023-06" db="EMBL/GenBank/DDBJ databases">
        <authorList>
            <person name="Oyuntsetseg B."/>
            <person name="Kim S.B."/>
        </authorList>
    </citation>
    <scope>NUCLEOTIDE SEQUENCE [LARGE SCALE GENOMIC DNA]</scope>
    <source>
        <strain evidence="8 9">2-15</strain>
    </source>
</reference>
<sequence length="375" mass="37986">MPTTTSAMTVASAGAPFTRRSLELADPAPDEVLVRIEAVGMCHADLAVRAGEFPFPLPGVAGHEGAGIVEQVGSAVTSVKPGDRVMLTFDSCGHCEGCVSGLPSQCVEFLPRNFTNGARPDGSPSLHDGDEIVHGNFFGQSSFATYALARVRNTVLVPEVAADVPSSVLAPLGCGIQTGAGAVLNVLQPGAASTVAVFGAGVVGLSAVMAAALLPIEQLIVVDVLESRLELARELGATAVVNSRTADPIEAIRDLTGGGAGHVVESSGVPAVLVQAITSLRGGGSAAVVGVPPFGVTAPIDVADVVNNSKRVIGVVEGQSNPPTFLPVLATLTATGQLPVERLVTTFALGEVEQAAEAMKNGTATKPVLLPQENE</sequence>
<dbReference type="KEGG" id="acab:QRX50_38505"/>
<dbReference type="AlphaFoldDB" id="A0A9Y2MQG9"/>
<evidence type="ECO:0000256" key="2">
    <source>
        <dbReference type="ARBA" id="ARBA00008072"/>
    </source>
</evidence>
<feature type="domain" description="Enoyl reductase (ER)" evidence="7">
    <location>
        <begin position="14"/>
        <end position="369"/>
    </location>
</feature>
<evidence type="ECO:0000259" key="7">
    <source>
        <dbReference type="SMART" id="SM00829"/>
    </source>
</evidence>
<keyword evidence="9" id="KW-1185">Reference proteome</keyword>
<dbReference type="Gene3D" id="3.90.180.10">
    <property type="entry name" value="Medium-chain alcohol dehydrogenases, catalytic domain"/>
    <property type="match status" value="1"/>
</dbReference>
<dbReference type="GO" id="GO:0016491">
    <property type="term" value="F:oxidoreductase activity"/>
    <property type="evidence" value="ECO:0007669"/>
    <property type="project" value="UniProtKB-KW"/>
</dbReference>
<dbReference type="Pfam" id="PF00107">
    <property type="entry name" value="ADH_zinc_N"/>
    <property type="match status" value="1"/>
</dbReference>
<dbReference type="EMBL" id="CP127294">
    <property type="protein sequence ID" value="WIX77245.1"/>
    <property type="molecule type" value="Genomic_DNA"/>
</dbReference>
<keyword evidence="3 6" id="KW-0479">Metal-binding</keyword>
<keyword evidence="5" id="KW-0560">Oxidoreductase</keyword>
<comment type="similarity">
    <text evidence="2 6">Belongs to the zinc-containing alcohol dehydrogenase family.</text>
</comment>
<evidence type="ECO:0000256" key="5">
    <source>
        <dbReference type="ARBA" id="ARBA00023002"/>
    </source>
</evidence>
<comment type="cofactor">
    <cofactor evidence="1 6">
        <name>Zn(2+)</name>
        <dbReference type="ChEBI" id="CHEBI:29105"/>
    </cofactor>
</comment>
<dbReference type="InterPro" id="IPR011032">
    <property type="entry name" value="GroES-like_sf"/>
</dbReference>
<dbReference type="PANTHER" id="PTHR43350">
    <property type="entry name" value="NAD-DEPENDENT ALCOHOL DEHYDROGENASE"/>
    <property type="match status" value="1"/>
</dbReference>
<dbReference type="SUPFAM" id="SSF51735">
    <property type="entry name" value="NAD(P)-binding Rossmann-fold domains"/>
    <property type="match status" value="1"/>
</dbReference>
<dbReference type="RefSeq" id="WP_285967986.1">
    <property type="nucleotide sequence ID" value="NZ_CP127294.1"/>
</dbReference>
<gene>
    <name evidence="8" type="ORF">QRX50_38505</name>
</gene>
<dbReference type="SMART" id="SM00829">
    <property type="entry name" value="PKS_ER"/>
    <property type="match status" value="1"/>
</dbReference>
<accession>A0A9Y2MQG9</accession>
<protein>
    <submittedName>
        <fullName evidence="8">NAD(P)-dependent alcohol dehydrogenase</fullName>
    </submittedName>
</protein>
<evidence type="ECO:0000256" key="6">
    <source>
        <dbReference type="RuleBase" id="RU361277"/>
    </source>
</evidence>
<evidence type="ECO:0000256" key="4">
    <source>
        <dbReference type="ARBA" id="ARBA00022833"/>
    </source>
</evidence>
<dbReference type="InterPro" id="IPR013149">
    <property type="entry name" value="ADH-like_C"/>
</dbReference>
<dbReference type="GO" id="GO:0008270">
    <property type="term" value="F:zinc ion binding"/>
    <property type="evidence" value="ECO:0007669"/>
    <property type="project" value="InterPro"/>
</dbReference>
<evidence type="ECO:0000256" key="3">
    <source>
        <dbReference type="ARBA" id="ARBA00022723"/>
    </source>
</evidence>
<evidence type="ECO:0000313" key="9">
    <source>
        <dbReference type="Proteomes" id="UP001236014"/>
    </source>
</evidence>
<organism evidence="8 9">
    <name type="scientific">Amycolatopsis carbonis</name>
    <dbReference type="NCBI Taxonomy" id="715471"/>
    <lineage>
        <taxon>Bacteria</taxon>
        <taxon>Bacillati</taxon>
        <taxon>Actinomycetota</taxon>
        <taxon>Actinomycetes</taxon>
        <taxon>Pseudonocardiales</taxon>
        <taxon>Pseudonocardiaceae</taxon>
        <taxon>Amycolatopsis</taxon>
    </lineage>
</organism>
<dbReference type="Proteomes" id="UP001236014">
    <property type="component" value="Chromosome"/>
</dbReference>
<dbReference type="InterPro" id="IPR013154">
    <property type="entry name" value="ADH-like_N"/>
</dbReference>
<evidence type="ECO:0000256" key="1">
    <source>
        <dbReference type="ARBA" id="ARBA00001947"/>
    </source>
</evidence>
<dbReference type="SUPFAM" id="SSF50129">
    <property type="entry name" value="GroES-like"/>
    <property type="match status" value="1"/>
</dbReference>
<dbReference type="PROSITE" id="PS00059">
    <property type="entry name" value="ADH_ZINC"/>
    <property type="match status" value="1"/>
</dbReference>
<dbReference type="Pfam" id="PF08240">
    <property type="entry name" value="ADH_N"/>
    <property type="match status" value="1"/>
</dbReference>
<proteinExistence type="inferred from homology"/>